<feature type="transmembrane region" description="Helical" evidence="1">
    <location>
        <begin position="6"/>
        <end position="26"/>
    </location>
</feature>
<evidence type="ECO:0000256" key="1">
    <source>
        <dbReference type="SAM" id="Phobius"/>
    </source>
</evidence>
<reference evidence="3" key="1">
    <citation type="journal article" date="2019" name="Int. J. Syst. Evol. Microbiol.">
        <title>The Global Catalogue of Microorganisms (GCM) 10K type strain sequencing project: providing services to taxonomists for standard genome sequencing and annotation.</title>
        <authorList>
            <consortium name="The Broad Institute Genomics Platform"/>
            <consortium name="The Broad Institute Genome Sequencing Center for Infectious Disease"/>
            <person name="Wu L."/>
            <person name="Ma J."/>
        </authorList>
    </citation>
    <scope>NUCLEOTIDE SEQUENCE [LARGE SCALE GENOMIC DNA]</scope>
    <source>
        <strain evidence="3">IBRC-M 10813</strain>
    </source>
</reference>
<keyword evidence="1" id="KW-0812">Transmembrane</keyword>
<dbReference type="Proteomes" id="UP001595843">
    <property type="component" value="Unassembled WGS sequence"/>
</dbReference>
<proteinExistence type="predicted"/>
<comment type="caution">
    <text evidence="2">The sequence shown here is derived from an EMBL/GenBank/DDBJ whole genome shotgun (WGS) entry which is preliminary data.</text>
</comment>
<name>A0ABV8JFR8_9BACL</name>
<gene>
    <name evidence="2" type="ORF">ACFOUO_10390</name>
</gene>
<keyword evidence="3" id="KW-1185">Reference proteome</keyword>
<accession>A0ABV8JFR8</accession>
<keyword evidence="1" id="KW-1133">Transmembrane helix</keyword>
<sequence length="48" mass="6083">MEKWVQLLVACVSLLRILMELPEAFFRWRERIRKQKKEKKRRKKRDLV</sequence>
<organism evidence="2 3">
    <name type="scientific">Salinithrix halophila</name>
    <dbReference type="NCBI Taxonomy" id="1485204"/>
    <lineage>
        <taxon>Bacteria</taxon>
        <taxon>Bacillati</taxon>
        <taxon>Bacillota</taxon>
        <taxon>Bacilli</taxon>
        <taxon>Bacillales</taxon>
        <taxon>Thermoactinomycetaceae</taxon>
        <taxon>Salinithrix</taxon>
    </lineage>
</organism>
<protein>
    <submittedName>
        <fullName evidence="2">Uncharacterized protein</fullName>
    </submittedName>
</protein>
<evidence type="ECO:0000313" key="3">
    <source>
        <dbReference type="Proteomes" id="UP001595843"/>
    </source>
</evidence>
<dbReference type="RefSeq" id="WP_380704903.1">
    <property type="nucleotide sequence ID" value="NZ_JBHSAP010000015.1"/>
</dbReference>
<keyword evidence="1" id="KW-0472">Membrane</keyword>
<evidence type="ECO:0000313" key="2">
    <source>
        <dbReference type="EMBL" id="MFC4077205.1"/>
    </source>
</evidence>
<dbReference type="EMBL" id="JBHSAP010000015">
    <property type="protein sequence ID" value="MFC4077205.1"/>
    <property type="molecule type" value="Genomic_DNA"/>
</dbReference>